<dbReference type="Proteomes" id="UP000676386">
    <property type="component" value="Unassembled WGS sequence"/>
</dbReference>
<dbReference type="Gene3D" id="1.10.10.60">
    <property type="entry name" value="Homeodomain-like"/>
    <property type="match status" value="1"/>
</dbReference>
<gene>
    <name evidence="2" type="ORF">KE626_31510</name>
</gene>
<dbReference type="EMBL" id="JAGTXB010000026">
    <property type="protein sequence ID" value="MBS0031902.1"/>
    <property type="molecule type" value="Genomic_DNA"/>
</dbReference>
<sequence>MKQPDQKYLLINRYDDVYTTYEHIPSYLHPQLIPYAKCYTDIDDNGVIIDQKIELQELSIFYHLIHLREGVALTTVPADEYYISACVSGFTENDPSHPLKLLLSKKGGAILNPAANADAVISEKEFIVSFNVNVNTNYIKGLAAEFPVFGIIEKLGKKEAKNPTNRLPFQVNNANYQVINRMLRCKLVGTAAEYFFRRNALDFYMSYLRYLGITTPLMLRDSHHQQLKEIAQYIIQHPAEARNKETLCDKFGVVPEFLETPFEQEFLISVEELILQENMAIAFKMITETNHTLTYISTLTKHNSWEELAASFEQYYKCTIADLRKAQ</sequence>
<evidence type="ECO:0000259" key="1">
    <source>
        <dbReference type="PROSITE" id="PS01124"/>
    </source>
</evidence>
<organism evidence="2 3">
    <name type="scientific">Chitinophaga hostae</name>
    <dbReference type="NCBI Taxonomy" id="2831022"/>
    <lineage>
        <taxon>Bacteria</taxon>
        <taxon>Pseudomonadati</taxon>
        <taxon>Bacteroidota</taxon>
        <taxon>Chitinophagia</taxon>
        <taxon>Chitinophagales</taxon>
        <taxon>Chitinophagaceae</taxon>
        <taxon>Chitinophaga</taxon>
    </lineage>
</organism>
<name>A0ABS5JBS8_9BACT</name>
<evidence type="ECO:0000313" key="3">
    <source>
        <dbReference type="Proteomes" id="UP000676386"/>
    </source>
</evidence>
<reference evidence="2 3" key="1">
    <citation type="submission" date="2021-04" db="EMBL/GenBank/DDBJ databases">
        <title>Chitinophaga sp. nov., isolated from the rhizosphere soil.</title>
        <authorList>
            <person name="He S."/>
        </authorList>
    </citation>
    <scope>NUCLEOTIDE SEQUENCE [LARGE SCALE GENOMIC DNA]</scope>
    <source>
        <strain evidence="2 3">2R12</strain>
    </source>
</reference>
<dbReference type="PROSITE" id="PS01124">
    <property type="entry name" value="HTH_ARAC_FAMILY_2"/>
    <property type="match status" value="1"/>
</dbReference>
<accession>A0ABS5JBS8</accession>
<comment type="caution">
    <text evidence="2">The sequence shown here is derived from an EMBL/GenBank/DDBJ whole genome shotgun (WGS) entry which is preliminary data.</text>
</comment>
<dbReference type="InterPro" id="IPR018060">
    <property type="entry name" value="HTH_AraC"/>
</dbReference>
<keyword evidence="3" id="KW-1185">Reference proteome</keyword>
<feature type="domain" description="HTH araC/xylS-type" evidence="1">
    <location>
        <begin position="228"/>
        <end position="326"/>
    </location>
</feature>
<proteinExistence type="predicted"/>
<protein>
    <submittedName>
        <fullName evidence="2">Helix-turn-helix transcriptional regulator</fullName>
    </submittedName>
</protein>
<evidence type="ECO:0000313" key="2">
    <source>
        <dbReference type="EMBL" id="MBS0031902.1"/>
    </source>
</evidence>
<dbReference type="RefSeq" id="WP_211977060.1">
    <property type="nucleotide sequence ID" value="NZ_CBFHAM010000047.1"/>
</dbReference>